<feature type="transmembrane region" description="Helical" evidence="7">
    <location>
        <begin position="77"/>
        <end position="95"/>
    </location>
</feature>
<evidence type="ECO:0000256" key="6">
    <source>
        <dbReference type="ARBA" id="ARBA00023136"/>
    </source>
</evidence>
<proteinExistence type="predicted"/>
<feature type="transmembrane region" description="Helical" evidence="7">
    <location>
        <begin position="327"/>
        <end position="345"/>
    </location>
</feature>
<keyword evidence="3" id="KW-1003">Cell membrane</keyword>
<dbReference type="AlphaFoldDB" id="A0AAD1KMR7"/>
<dbReference type="PANTHER" id="PTHR43045:SF4">
    <property type="entry name" value="TRANSPORTER YDFJ-RELATED"/>
    <property type="match status" value="1"/>
</dbReference>
<feature type="transmembrane region" description="Helical" evidence="7">
    <location>
        <begin position="174"/>
        <end position="197"/>
    </location>
</feature>
<feature type="transmembrane region" description="Helical" evidence="7">
    <location>
        <begin position="142"/>
        <end position="168"/>
    </location>
</feature>
<dbReference type="InterPro" id="IPR020846">
    <property type="entry name" value="MFS_dom"/>
</dbReference>
<dbReference type="GO" id="GO:0022857">
    <property type="term" value="F:transmembrane transporter activity"/>
    <property type="evidence" value="ECO:0007669"/>
    <property type="project" value="InterPro"/>
</dbReference>
<evidence type="ECO:0000256" key="1">
    <source>
        <dbReference type="ARBA" id="ARBA00004651"/>
    </source>
</evidence>
<reference evidence="9" key="1">
    <citation type="submission" date="2021-06" db="EMBL/GenBank/DDBJ databases">
        <title>Genome sequence of Cutibacterium modestum strain KB17-24694.</title>
        <authorList>
            <person name="Dekio I."/>
            <person name="Asahina A."/>
            <person name="Nishida M."/>
        </authorList>
    </citation>
    <scope>NUCLEOTIDE SEQUENCE</scope>
    <source>
        <strain evidence="9">KB17-24694</strain>
    </source>
</reference>
<keyword evidence="6 7" id="KW-0472">Membrane</keyword>
<evidence type="ECO:0000256" key="2">
    <source>
        <dbReference type="ARBA" id="ARBA00022448"/>
    </source>
</evidence>
<dbReference type="Gene3D" id="1.20.1250.20">
    <property type="entry name" value="MFS general substrate transporter like domains"/>
    <property type="match status" value="2"/>
</dbReference>
<dbReference type="Proteomes" id="UP000825072">
    <property type="component" value="Chromosome 1"/>
</dbReference>
<evidence type="ECO:0000313" key="9">
    <source>
        <dbReference type="EMBL" id="BCY24122.1"/>
    </source>
</evidence>
<feature type="transmembrane region" description="Helical" evidence="7">
    <location>
        <begin position="239"/>
        <end position="259"/>
    </location>
</feature>
<organism evidence="9 10">
    <name type="scientific">Cutibacterium modestum</name>
    <dbReference type="NCBI Taxonomy" id="2559073"/>
    <lineage>
        <taxon>Bacteria</taxon>
        <taxon>Bacillati</taxon>
        <taxon>Actinomycetota</taxon>
        <taxon>Actinomycetes</taxon>
        <taxon>Propionibacteriales</taxon>
        <taxon>Propionibacteriaceae</taxon>
        <taxon>Cutibacterium</taxon>
    </lineage>
</organism>
<evidence type="ECO:0000313" key="10">
    <source>
        <dbReference type="Proteomes" id="UP000825072"/>
    </source>
</evidence>
<evidence type="ECO:0000256" key="3">
    <source>
        <dbReference type="ARBA" id="ARBA00022475"/>
    </source>
</evidence>
<dbReference type="InterPro" id="IPR036259">
    <property type="entry name" value="MFS_trans_sf"/>
</dbReference>
<keyword evidence="4 7" id="KW-0812">Transmembrane</keyword>
<feature type="domain" description="Major facilitator superfamily (MFS) profile" evidence="8">
    <location>
        <begin position="8"/>
        <end position="418"/>
    </location>
</feature>
<accession>A0AAD1KMR7</accession>
<feature type="transmembrane region" description="Helical" evidence="7">
    <location>
        <begin position="101"/>
        <end position="121"/>
    </location>
</feature>
<evidence type="ECO:0000256" key="4">
    <source>
        <dbReference type="ARBA" id="ARBA00022692"/>
    </source>
</evidence>
<feature type="transmembrane region" description="Helical" evidence="7">
    <location>
        <begin position="271"/>
        <end position="290"/>
    </location>
</feature>
<evidence type="ECO:0000256" key="7">
    <source>
        <dbReference type="SAM" id="Phobius"/>
    </source>
</evidence>
<dbReference type="GO" id="GO:0005886">
    <property type="term" value="C:plasma membrane"/>
    <property type="evidence" value="ECO:0007669"/>
    <property type="project" value="UniProtKB-SubCell"/>
</dbReference>
<dbReference type="InterPro" id="IPR011701">
    <property type="entry name" value="MFS"/>
</dbReference>
<evidence type="ECO:0000256" key="5">
    <source>
        <dbReference type="ARBA" id="ARBA00022989"/>
    </source>
</evidence>
<dbReference type="EMBL" id="AP024747">
    <property type="protein sequence ID" value="BCY24122.1"/>
    <property type="molecule type" value="Genomic_DNA"/>
</dbReference>
<feature type="transmembrane region" description="Helical" evidence="7">
    <location>
        <begin position="389"/>
        <end position="413"/>
    </location>
</feature>
<feature type="transmembrane region" description="Helical" evidence="7">
    <location>
        <begin position="366"/>
        <end position="383"/>
    </location>
</feature>
<dbReference type="Pfam" id="PF07690">
    <property type="entry name" value="MFS_1"/>
    <property type="match status" value="2"/>
</dbReference>
<feature type="transmembrane region" description="Helical" evidence="7">
    <location>
        <begin position="302"/>
        <end position="321"/>
    </location>
</feature>
<name>A0AAD1KMR7_9ACTN</name>
<sequence length="433" mass="45511">MPSEGRAALRAGVVGNWIDNIHVFLPLTALVPAMAIVAGPSAGASVGALVIIAMLLGRPLGGMIFGRISDRLGRTRTTRLAIAGTATCAGLIAVMPTHKLIGGWTIGLILLLRFLGGVFVAGEYSAAIPLAMEWSSPRIRGLASGVILSMAPWAQASIAFAVAVMLAALGPGRYAAWGWRVLFIIGAAMSIGMIVYYSRRVCDAPLFHRVGATRGVWRATAPGVREVIAGTWAPAFRQVFTLMTGLWLLTDATVLILTARLRTDAGLTATATSWVMGVSSVGQAIFMALAGHWSTKVGRRRLLAWWGVSAALLGPLLWWGAMSSSSAGRAALFAVVLQVATVSAYDPISAYLSERFPTEVRSTGYGMGYSLSLIFPALYPFYLPGMEAVFGRLGAVLVLVILGGLLVVLGAALGPRLSASDIDTDIDDVARVT</sequence>
<gene>
    <name evidence="9" type="ORF">KB1_01120</name>
</gene>
<dbReference type="PROSITE" id="PS50850">
    <property type="entry name" value="MFS"/>
    <property type="match status" value="1"/>
</dbReference>
<dbReference type="PANTHER" id="PTHR43045">
    <property type="entry name" value="SHIKIMATE TRANSPORTER"/>
    <property type="match status" value="1"/>
</dbReference>
<protein>
    <submittedName>
        <fullName evidence="9">MFS transporter</fullName>
    </submittedName>
</protein>
<comment type="subcellular location">
    <subcellularLocation>
        <location evidence="1">Cell membrane</location>
        <topology evidence="1">Multi-pass membrane protein</topology>
    </subcellularLocation>
</comment>
<keyword evidence="5 7" id="KW-1133">Transmembrane helix</keyword>
<keyword evidence="2" id="KW-0813">Transport</keyword>
<dbReference type="SUPFAM" id="SSF103473">
    <property type="entry name" value="MFS general substrate transporter"/>
    <property type="match status" value="1"/>
</dbReference>
<evidence type="ECO:0000259" key="8">
    <source>
        <dbReference type="PROSITE" id="PS50850"/>
    </source>
</evidence>